<reference evidence="1" key="1">
    <citation type="submission" date="2022-10" db="EMBL/GenBank/DDBJ databases">
        <title>Genome Sequence of Xylaria curta.</title>
        <authorList>
            <person name="Buettner E."/>
        </authorList>
    </citation>
    <scope>NUCLEOTIDE SEQUENCE</scope>
    <source>
        <strain evidence="1">Babe10</strain>
    </source>
</reference>
<proteinExistence type="predicted"/>
<keyword evidence="2" id="KW-1185">Reference proteome</keyword>
<protein>
    <submittedName>
        <fullName evidence="1">Uncharacterized protein</fullName>
    </submittedName>
</protein>
<comment type="caution">
    <text evidence="1">The sequence shown here is derived from an EMBL/GenBank/DDBJ whole genome shotgun (WGS) entry which is preliminary data.</text>
</comment>
<sequence length="297" mass="32634">MSDYSDTTVNATWAAFAQLMSSFPDLMDQGITGSGAAFTGIAARSILGLPEPIPGVLASFTFRALNMTTEKMSDLLRPLQNNILSSLSDASVTSFKISDPSTNTNYTDFFLALNASPSAAGRAGLVTSRLLGRAQVSDLAVDELASYLQRTMASRIETDGTTLSIALQGGPGLRNIPRERRGAVNPVWRDTYLHIIERTNIDTATNTPGVALREAGEWFEANKETIFREWAPDTGAYMNEANPFNSEWKHDFYGTTYERLVRIKRQFDPTYTLSVSAGVDSDFWEYNMDSGKLCQTS</sequence>
<organism evidence="1 2">
    <name type="scientific">Xylaria curta</name>
    <dbReference type="NCBI Taxonomy" id="42375"/>
    <lineage>
        <taxon>Eukaryota</taxon>
        <taxon>Fungi</taxon>
        <taxon>Dikarya</taxon>
        <taxon>Ascomycota</taxon>
        <taxon>Pezizomycotina</taxon>
        <taxon>Sordariomycetes</taxon>
        <taxon>Xylariomycetidae</taxon>
        <taxon>Xylariales</taxon>
        <taxon>Xylariaceae</taxon>
        <taxon>Xylaria</taxon>
    </lineage>
</organism>
<dbReference type="EMBL" id="JAPDGR010002036">
    <property type="protein sequence ID" value="KAJ2978025.1"/>
    <property type="molecule type" value="Genomic_DNA"/>
</dbReference>
<name>A0ACC1NGC9_9PEZI</name>
<evidence type="ECO:0000313" key="2">
    <source>
        <dbReference type="Proteomes" id="UP001143856"/>
    </source>
</evidence>
<dbReference type="Proteomes" id="UP001143856">
    <property type="component" value="Unassembled WGS sequence"/>
</dbReference>
<evidence type="ECO:0000313" key="1">
    <source>
        <dbReference type="EMBL" id="KAJ2978025.1"/>
    </source>
</evidence>
<accession>A0ACC1NGC9</accession>
<gene>
    <name evidence="1" type="ORF">NUW58_g7626</name>
</gene>